<comment type="caution">
    <text evidence="1">The sequence shown here is derived from an EMBL/GenBank/DDBJ whole genome shotgun (WGS) entry which is preliminary data.</text>
</comment>
<evidence type="ECO:0000313" key="1">
    <source>
        <dbReference type="EMBL" id="ORY72585.1"/>
    </source>
</evidence>
<organism evidence="1 2">
    <name type="scientific">Leucosporidium creatinivorum</name>
    <dbReference type="NCBI Taxonomy" id="106004"/>
    <lineage>
        <taxon>Eukaryota</taxon>
        <taxon>Fungi</taxon>
        <taxon>Dikarya</taxon>
        <taxon>Basidiomycota</taxon>
        <taxon>Pucciniomycotina</taxon>
        <taxon>Microbotryomycetes</taxon>
        <taxon>Leucosporidiales</taxon>
        <taxon>Leucosporidium</taxon>
    </lineage>
</organism>
<reference evidence="1 2" key="1">
    <citation type="submission" date="2016-07" db="EMBL/GenBank/DDBJ databases">
        <title>Pervasive Adenine N6-methylation of Active Genes in Fungi.</title>
        <authorList>
            <consortium name="DOE Joint Genome Institute"/>
            <person name="Mondo S.J."/>
            <person name="Dannebaum R.O."/>
            <person name="Kuo R.C."/>
            <person name="Labutti K."/>
            <person name="Haridas S."/>
            <person name="Kuo A."/>
            <person name="Salamov A."/>
            <person name="Ahrendt S.R."/>
            <person name="Lipzen A."/>
            <person name="Sullivan W."/>
            <person name="Andreopoulos W.B."/>
            <person name="Clum A."/>
            <person name="Lindquist E."/>
            <person name="Daum C."/>
            <person name="Ramamoorthy G.K."/>
            <person name="Gryganskyi A."/>
            <person name="Culley D."/>
            <person name="Magnuson J.K."/>
            <person name="James T.Y."/>
            <person name="O'Malley M.A."/>
            <person name="Stajich J.E."/>
            <person name="Spatafora J.W."/>
            <person name="Visel A."/>
            <person name="Grigoriev I.V."/>
        </authorList>
    </citation>
    <scope>NUCLEOTIDE SEQUENCE [LARGE SCALE GENOMIC DNA]</scope>
    <source>
        <strain evidence="1 2">62-1032</strain>
    </source>
</reference>
<sequence length="163" mass="17645">MPPLALHFTRSTDSLSTLTTSGSFTSPSSPTFTQGEPLHRCLTRDSSSPSLASPLASTSSILYTDKHVTLTPSTLTLRGLSFPFGKETTIPLEKISSAGSSSSSAEPRGRVRVCGLWRRKSNRAGKSQIVVTVSGWMGKVGFKVECEEAWWAAWELARRAPKE</sequence>
<dbReference type="AlphaFoldDB" id="A0A1Y2EP07"/>
<evidence type="ECO:0000313" key="2">
    <source>
        <dbReference type="Proteomes" id="UP000193467"/>
    </source>
</evidence>
<name>A0A1Y2EP07_9BASI</name>
<dbReference type="Proteomes" id="UP000193467">
    <property type="component" value="Unassembled WGS sequence"/>
</dbReference>
<proteinExistence type="predicted"/>
<accession>A0A1Y2EP07</accession>
<gene>
    <name evidence="1" type="ORF">BCR35DRAFT_307603</name>
</gene>
<protein>
    <submittedName>
        <fullName evidence="1">Uncharacterized protein</fullName>
    </submittedName>
</protein>
<dbReference type="EMBL" id="MCGR01000051">
    <property type="protein sequence ID" value="ORY72585.1"/>
    <property type="molecule type" value="Genomic_DNA"/>
</dbReference>
<dbReference type="InParanoid" id="A0A1Y2EP07"/>
<keyword evidence="2" id="KW-1185">Reference proteome</keyword>